<dbReference type="Proteomes" id="UP000244441">
    <property type="component" value="Chromosome"/>
</dbReference>
<dbReference type="InterPro" id="IPR007833">
    <property type="entry name" value="Capsule_polysaccharide_synth"/>
</dbReference>
<dbReference type="GO" id="GO:0015774">
    <property type="term" value="P:polysaccharide transport"/>
    <property type="evidence" value="ECO:0007669"/>
    <property type="project" value="InterPro"/>
</dbReference>
<sequence>MFFLTKHLISKASSFFEDISHNLSNNVVVIGWGLKPSAAKIKAIADKHDLPFWRVEDGFIAYLNHSSSKQGLLSLSVDTSGIYYDATNSSDIETYIINGLAGDELNLSNDEYVSPRASVDKMARVKALQAKLIQHHITKYNLSSQAPAQLAIEQDAVLVVDQTFGDLSVAHSYASADSFRQMLQCALDENPNKTIYVKTHPDVILGKKQGFLPPKESKHARIQFLTQACNPMLLVAQCEKIYTVCSQLGFDALVQGKQVITFGTPFYAGWGLTDDRGFIPERRRGYKKSIYDLIYAAYIKYVRYVHPDTHQRCDVEDVIDYIALQKSAAKQYNTLYCCDFSWWKQAFLPDFLKKYAPRVKFIKSTQVAKIQWQANDALVVWGAKPAPSVSLNQQPNVLRIEDGFIRSVGLGADLRRPSSLVVDSRGIYFDPRQPSDLEFILNNLNLNTEQQHRAALLLAQLIQTKVSKYNVSDGEQELSALSNVSQRKILVVGQVEDDASIQTGCIDIKTNLHLLQNARLANPDACIIYKPHPDVLSGNRQGHIPPQQVKQYADLQLTRAGIIECIELVDELHTLTSLAGFEALIRGKKVVCYGLPFYAGWGLTEDKYPIERRQKKLALTTLVYGALIEYPLYVNEHTFGYTSPEFIISTMQGKKGSFVAPLQIITTLSRIIRKIRFLAEITFRLLRR</sequence>
<accession>A0A2S0VW12</accession>
<dbReference type="AlphaFoldDB" id="A0A2S0VW12"/>
<dbReference type="KEGG" id="cate:C2869_19200"/>
<evidence type="ECO:0000313" key="1">
    <source>
        <dbReference type="EMBL" id="AWB68401.1"/>
    </source>
</evidence>
<dbReference type="GO" id="GO:0016740">
    <property type="term" value="F:transferase activity"/>
    <property type="evidence" value="ECO:0007669"/>
    <property type="project" value="UniProtKB-KW"/>
</dbReference>
<proteinExistence type="predicted"/>
<dbReference type="EMBL" id="CP026604">
    <property type="protein sequence ID" value="AWB68401.1"/>
    <property type="molecule type" value="Genomic_DNA"/>
</dbReference>
<reference evidence="1 2" key="1">
    <citation type="submission" date="2018-01" db="EMBL/GenBank/DDBJ databases">
        <title>Genome sequence of a Cantenovulum-like bacteria.</title>
        <authorList>
            <person name="Tan W.R."/>
            <person name="Lau N.-S."/>
            <person name="Go F."/>
            <person name="Amirul A.-A.A."/>
        </authorList>
    </citation>
    <scope>NUCLEOTIDE SEQUENCE [LARGE SCALE GENOMIC DNA]</scope>
    <source>
        <strain evidence="1 2">CCB-QB4</strain>
    </source>
</reference>
<keyword evidence="2" id="KW-1185">Reference proteome</keyword>
<dbReference type="CDD" id="cd16439">
    <property type="entry name" value="beta_Kdo_transferase_KpsC_2"/>
    <property type="match status" value="1"/>
</dbReference>
<dbReference type="Pfam" id="PF05159">
    <property type="entry name" value="Capsule_synth"/>
    <property type="match status" value="3"/>
</dbReference>
<organism evidence="1 2">
    <name type="scientific">Saccharobesus litoralis</name>
    <dbReference type="NCBI Taxonomy" id="2172099"/>
    <lineage>
        <taxon>Bacteria</taxon>
        <taxon>Pseudomonadati</taxon>
        <taxon>Pseudomonadota</taxon>
        <taxon>Gammaproteobacteria</taxon>
        <taxon>Alteromonadales</taxon>
        <taxon>Alteromonadaceae</taxon>
        <taxon>Saccharobesus</taxon>
    </lineage>
</organism>
<dbReference type="RefSeq" id="WP_108604460.1">
    <property type="nucleotide sequence ID" value="NZ_CP026604.1"/>
</dbReference>
<name>A0A2S0VW12_9ALTE</name>
<protein>
    <submittedName>
        <fullName evidence="1">Beta-3-deoxy-D-manno-oct-2-ulosonic acid transferase</fullName>
    </submittedName>
</protein>
<evidence type="ECO:0000313" key="2">
    <source>
        <dbReference type="Proteomes" id="UP000244441"/>
    </source>
</evidence>
<dbReference type="GO" id="GO:0000271">
    <property type="term" value="P:polysaccharide biosynthetic process"/>
    <property type="evidence" value="ECO:0007669"/>
    <property type="project" value="InterPro"/>
</dbReference>
<keyword evidence="1" id="KW-0808">Transferase</keyword>
<dbReference type="CDD" id="cd16440">
    <property type="entry name" value="beta_Kdo_transferase_KpsC_1"/>
    <property type="match status" value="1"/>
</dbReference>
<dbReference type="OrthoDB" id="543755at2"/>
<gene>
    <name evidence="1" type="ORF">C2869_19200</name>
</gene>